<dbReference type="Pfam" id="PF04978">
    <property type="entry name" value="MST"/>
    <property type="match status" value="1"/>
</dbReference>
<comment type="caution">
    <text evidence="2">The sequence shown here is derived from an EMBL/GenBank/DDBJ whole genome shotgun (WGS) entry which is preliminary data.</text>
</comment>
<proteinExistence type="predicted"/>
<keyword evidence="3" id="KW-1185">Reference proteome</keyword>
<accession>A0ABN2XEQ5</accession>
<reference evidence="2 3" key="1">
    <citation type="journal article" date="2019" name="Int. J. Syst. Evol. Microbiol.">
        <title>The Global Catalogue of Microorganisms (GCM) 10K type strain sequencing project: providing services to taxonomists for standard genome sequencing and annotation.</title>
        <authorList>
            <consortium name="The Broad Institute Genomics Platform"/>
            <consortium name="The Broad Institute Genome Sequencing Center for Infectious Disease"/>
            <person name="Wu L."/>
            <person name="Ma J."/>
        </authorList>
    </citation>
    <scope>NUCLEOTIDE SEQUENCE [LARGE SCALE GENOMIC DNA]</scope>
    <source>
        <strain evidence="2 3">JCM 15481</strain>
    </source>
</reference>
<dbReference type="SUPFAM" id="SSF109854">
    <property type="entry name" value="DinB/YfiT-like putative metalloenzymes"/>
    <property type="match status" value="1"/>
</dbReference>
<evidence type="ECO:0000313" key="3">
    <source>
        <dbReference type="Proteomes" id="UP001500443"/>
    </source>
</evidence>
<gene>
    <name evidence="2" type="ORF">GCM10009802_06240</name>
</gene>
<feature type="region of interest" description="Disordered" evidence="1">
    <location>
        <begin position="1"/>
        <end position="30"/>
    </location>
</feature>
<dbReference type="Proteomes" id="UP001500443">
    <property type="component" value="Unassembled WGS sequence"/>
</dbReference>
<protein>
    <submittedName>
        <fullName evidence="2">DinB family protein</fullName>
    </submittedName>
</protein>
<sequence>MRRLARSAAPPPSDRPRMPIDDPAPASRTDPRELLDAYLDHYRAEVLRKLDGLAEEELRSSRVASGWTPLELLVHLTWVERRWFEWGFAARPVPDPWGDRGPDGRWAVPESTGTAELKDAFRAACARSREIVAGVPLDRRAAVGGRFAAAADAPSLALILFHVLQEYARHAGHLDIARELADGVTGE</sequence>
<organism evidence="2 3">
    <name type="scientific">Streptomyces synnematoformans</name>
    <dbReference type="NCBI Taxonomy" id="415721"/>
    <lineage>
        <taxon>Bacteria</taxon>
        <taxon>Bacillati</taxon>
        <taxon>Actinomycetota</taxon>
        <taxon>Actinomycetes</taxon>
        <taxon>Kitasatosporales</taxon>
        <taxon>Streptomycetaceae</taxon>
        <taxon>Streptomyces</taxon>
    </lineage>
</organism>
<dbReference type="EMBL" id="BAAAPF010000007">
    <property type="protein sequence ID" value="GAA2109739.1"/>
    <property type="molecule type" value="Genomic_DNA"/>
</dbReference>
<dbReference type="InterPro" id="IPR034660">
    <property type="entry name" value="DinB/YfiT-like"/>
</dbReference>
<dbReference type="Gene3D" id="1.20.120.450">
    <property type="entry name" value="dinb family like domain"/>
    <property type="match status" value="1"/>
</dbReference>
<dbReference type="InterPro" id="IPR007061">
    <property type="entry name" value="MST-like"/>
</dbReference>
<name>A0ABN2XEQ5_9ACTN</name>
<evidence type="ECO:0000256" key="1">
    <source>
        <dbReference type="SAM" id="MobiDB-lite"/>
    </source>
</evidence>
<evidence type="ECO:0000313" key="2">
    <source>
        <dbReference type="EMBL" id="GAA2109739.1"/>
    </source>
</evidence>